<name>A0A7W6PWS3_9SPHN</name>
<dbReference type="RefSeq" id="WP_188082003.1">
    <property type="nucleotide sequence ID" value="NZ_JACIEU010000007.1"/>
</dbReference>
<dbReference type="EMBL" id="JACIEU010000007">
    <property type="protein sequence ID" value="MBB4148230.1"/>
    <property type="molecule type" value="Genomic_DNA"/>
</dbReference>
<comment type="caution">
    <text evidence="1">The sequence shown here is derived from an EMBL/GenBank/DDBJ whole genome shotgun (WGS) entry which is preliminary data.</text>
</comment>
<evidence type="ECO:0000313" key="1">
    <source>
        <dbReference type="EMBL" id="MBB4148230.1"/>
    </source>
</evidence>
<protein>
    <recommendedName>
        <fullName evidence="3">Knr4/Smi1-like domain-containing protein</fullName>
    </recommendedName>
</protein>
<organism evidence="1 2">
    <name type="scientific">Sphingobium scionense</name>
    <dbReference type="NCBI Taxonomy" id="1404341"/>
    <lineage>
        <taxon>Bacteria</taxon>
        <taxon>Pseudomonadati</taxon>
        <taxon>Pseudomonadota</taxon>
        <taxon>Alphaproteobacteria</taxon>
        <taxon>Sphingomonadales</taxon>
        <taxon>Sphingomonadaceae</taxon>
        <taxon>Sphingobium</taxon>
    </lineage>
</organism>
<keyword evidence="2" id="KW-1185">Reference proteome</keyword>
<dbReference type="InterPro" id="IPR037883">
    <property type="entry name" value="Knr4/Smi1-like_sf"/>
</dbReference>
<reference evidence="1 2" key="1">
    <citation type="submission" date="2020-08" db="EMBL/GenBank/DDBJ databases">
        <title>Genomic Encyclopedia of Type Strains, Phase IV (KMG-IV): sequencing the most valuable type-strain genomes for metagenomic binning, comparative biology and taxonomic classification.</title>
        <authorList>
            <person name="Goeker M."/>
        </authorList>
    </citation>
    <scope>NUCLEOTIDE SEQUENCE [LARGE SCALE GENOMIC DNA]</scope>
    <source>
        <strain evidence="1 2">DSM 19371</strain>
    </source>
</reference>
<dbReference type="SUPFAM" id="SSF160631">
    <property type="entry name" value="SMI1/KNR4-like"/>
    <property type="match status" value="1"/>
</dbReference>
<proteinExistence type="predicted"/>
<gene>
    <name evidence="1" type="ORF">GGQ90_002009</name>
</gene>
<sequence>MWRWLKSKLRLPRNAEAEEAAAQARAASYLQDGATPKQWLRTAWAGGEFYEPPPSDAWSQIEALEERYGIRIPEDFRDYLGDVAPNEDFMDDIGVTWWSIKNIKNIPDECPTSPGDINPLIEEESDKYLIFSDFLIWCYAWSICCSEGENRGKIALIGGSPDCFVADDFRQFVALELADSITIHTSHN</sequence>
<accession>A0A7W6PWS3</accession>
<dbReference type="Proteomes" id="UP000590524">
    <property type="component" value="Unassembled WGS sequence"/>
</dbReference>
<dbReference type="AlphaFoldDB" id="A0A7W6PWS3"/>
<evidence type="ECO:0008006" key="3">
    <source>
        <dbReference type="Google" id="ProtNLM"/>
    </source>
</evidence>
<dbReference type="Gene3D" id="3.40.1580.10">
    <property type="entry name" value="SMI1/KNR4-like"/>
    <property type="match status" value="1"/>
</dbReference>
<evidence type="ECO:0000313" key="2">
    <source>
        <dbReference type="Proteomes" id="UP000590524"/>
    </source>
</evidence>